<evidence type="ECO:0000256" key="3">
    <source>
        <dbReference type="ARBA" id="ARBA00023163"/>
    </source>
</evidence>
<comment type="subcellular location">
    <subcellularLocation>
        <location evidence="1">Nucleus</location>
    </subcellularLocation>
</comment>
<reference evidence="7 8" key="1">
    <citation type="submission" date="2016-07" db="EMBL/GenBank/DDBJ databases">
        <title>Pervasive Adenine N6-methylation of Active Genes in Fungi.</title>
        <authorList>
            <consortium name="DOE Joint Genome Institute"/>
            <person name="Mondo S.J."/>
            <person name="Dannebaum R.O."/>
            <person name="Kuo R.C."/>
            <person name="Labutti K."/>
            <person name="Haridas S."/>
            <person name="Kuo A."/>
            <person name="Salamov A."/>
            <person name="Ahrendt S.R."/>
            <person name="Lipzen A."/>
            <person name="Sullivan W."/>
            <person name="Andreopoulos W.B."/>
            <person name="Clum A."/>
            <person name="Lindquist E."/>
            <person name="Daum C."/>
            <person name="Ramamoorthy G.K."/>
            <person name="Gryganskyi A."/>
            <person name="Culley D."/>
            <person name="Magnuson J.K."/>
            <person name="James T.Y."/>
            <person name="O'Malley M.A."/>
            <person name="Stajich J.E."/>
            <person name="Spatafora J.W."/>
            <person name="Visel A."/>
            <person name="Grigoriev I.V."/>
        </authorList>
    </citation>
    <scope>NUCLEOTIDE SEQUENCE [LARGE SCALE GENOMIC DNA]</scope>
    <source>
        <strain evidence="7 8">NRRL 1336</strain>
    </source>
</reference>
<dbReference type="AlphaFoldDB" id="A0A1X2IG54"/>
<dbReference type="EMBL" id="MCGE01000012">
    <property type="protein sequence ID" value="ORZ15846.1"/>
    <property type="molecule type" value="Genomic_DNA"/>
</dbReference>
<evidence type="ECO:0000256" key="1">
    <source>
        <dbReference type="ARBA" id="ARBA00004123"/>
    </source>
</evidence>
<protein>
    <recommendedName>
        <fullName evidence="6">Zinc-finger domain-containing protein</fullName>
    </recommendedName>
</protein>
<dbReference type="Pfam" id="PF10497">
    <property type="entry name" value="zf-4CXXC_R1"/>
    <property type="match status" value="1"/>
</dbReference>
<dbReference type="InterPro" id="IPR018866">
    <property type="entry name" value="Znf-4CXXC_R1"/>
</dbReference>
<keyword evidence="2" id="KW-0805">Transcription regulation</keyword>
<dbReference type="GO" id="GO:0005634">
    <property type="term" value="C:nucleus"/>
    <property type="evidence" value="ECO:0007669"/>
    <property type="project" value="UniProtKB-SubCell"/>
</dbReference>
<evidence type="ECO:0000256" key="4">
    <source>
        <dbReference type="ARBA" id="ARBA00023242"/>
    </source>
</evidence>
<evidence type="ECO:0000256" key="5">
    <source>
        <dbReference type="SAM" id="MobiDB-lite"/>
    </source>
</evidence>
<name>A0A1X2IG54_9FUNG</name>
<dbReference type="OrthoDB" id="298344at2759"/>
<sequence length="620" mass="70960">MANSKKFLQTKLQFGTPQAIPPITAKNADSNSSLSIEEKVDRLNIGSKHPHVCPSSNCKENGNRIICEFVKADGSSCGLSWCDDCISQFVIEYVTDIKKKNSWACPVCRKLCKCAFCDQSNGPSSSPNVNSRLSSESKRLQYGLAVRSISPPPFSHIPLAYSEEETWLRLQIREFLYQFGDTCQIEPRIIMGLQNVQADWRIRRLSGVLVWQTLKVIGVTSNNGQEGNTGNNNLISDQIRRLARDIINSWATDFGLTRTAIPNTNERLGRAGEIMTAKGMNCSRWQDVAELLAKANYKNLPIPTTTSTTEPVDVQTGDNDDDGDHSGSDGESDDGEEAMDTSSEYEDSDHEVEKFRELRRSPLSTEQELRLVQMVLDLLLMHGKIRQDMMDTVAVKDLRAADEELRNATRLFEAEDLRRKSNRSQLKMRIDQFRALGDKDMCQALENELKDLCQSIESHRAQMDRTLLDALAAQLRFSKKRLQRLITPWDGNEYWLFHDLLTPQQHYDGNRAEKNCKERWWAHGVVLIGRCPTLEDEQEQEQEQEQKRRWWHLDGIDNIQKLDKWLANTVTNKKQKGMDWALWDTAAKDIDAFRTLLAQRIDYLRLLERNIYGDDFFSQG</sequence>
<proteinExistence type="predicted"/>
<accession>A0A1X2IG54</accession>
<comment type="caution">
    <text evidence="7">The sequence shown here is derived from an EMBL/GenBank/DDBJ whole genome shotgun (WGS) entry which is preliminary data.</text>
</comment>
<dbReference type="Proteomes" id="UP000193560">
    <property type="component" value="Unassembled WGS sequence"/>
</dbReference>
<dbReference type="STRING" id="90262.A0A1X2IG54"/>
<evidence type="ECO:0000259" key="6">
    <source>
        <dbReference type="Pfam" id="PF10497"/>
    </source>
</evidence>
<keyword evidence="3" id="KW-0804">Transcription</keyword>
<evidence type="ECO:0000313" key="7">
    <source>
        <dbReference type="EMBL" id="ORZ15846.1"/>
    </source>
</evidence>
<feature type="region of interest" description="Disordered" evidence="5">
    <location>
        <begin position="301"/>
        <end position="359"/>
    </location>
</feature>
<keyword evidence="8" id="KW-1185">Reference proteome</keyword>
<feature type="compositionally biased region" description="Acidic residues" evidence="5">
    <location>
        <begin position="330"/>
        <end position="350"/>
    </location>
</feature>
<organism evidence="7 8">
    <name type="scientific">Absidia repens</name>
    <dbReference type="NCBI Taxonomy" id="90262"/>
    <lineage>
        <taxon>Eukaryota</taxon>
        <taxon>Fungi</taxon>
        <taxon>Fungi incertae sedis</taxon>
        <taxon>Mucoromycota</taxon>
        <taxon>Mucoromycotina</taxon>
        <taxon>Mucoromycetes</taxon>
        <taxon>Mucorales</taxon>
        <taxon>Cunninghamellaceae</taxon>
        <taxon>Absidia</taxon>
    </lineage>
</organism>
<keyword evidence="4" id="KW-0539">Nucleus</keyword>
<evidence type="ECO:0000313" key="8">
    <source>
        <dbReference type="Proteomes" id="UP000193560"/>
    </source>
</evidence>
<evidence type="ECO:0000256" key="2">
    <source>
        <dbReference type="ARBA" id="ARBA00023015"/>
    </source>
</evidence>
<feature type="domain" description="Zinc-finger" evidence="6">
    <location>
        <begin position="53"/>
        <end position="126"/>
    </location>
</feature>
<gene>
    <name evidence="7" type="ORF">BCR42DRAFT_416019</name>
</gene>